<evidence type="ECO:0000256" key="1">
    <source>
        <dbReference type="SAM" id="MobiDB-lite"/>
    </source>
</evidence>
<feature type="compositionally biased region" description="Gly residues" evidence="1">
    <location>
        <begin position="398"/>
        <end position="411"/>
    </location>
</feature>
<evidence type="ECO:0000313" key="4">
    <source>
        <dbReference type="Proteomes" id="UP000076738"/>
    </source>
</evidence>
<feature type="compositionally biased region" description="Low complexity" evidence="1">
    <location>
        <begin position="858"/>
        <end position="873"/>
    </location>
</feature>
<dbReference type="Proteomes" id="UP000076738">
    <property type="component" value="Unassembled WGS sequence"/>
</dbReference>
<protein>
    <submittedName>
        <fullName evidence="3">Uncharacterized protein</fullName>
    </submittedName>
</protein>
<feature type="region of interest" description="Disordered" evidence="1">
    <location>
        <begin position="1"/>
        <end position="23"/>
    </location>
</feature>
<organism evidence="3 4">
    <name type="scientific">Calocera viscosa (strain TUFC12733)</name>
    <dbReference type="NCBI Taxonomy" id="1330018"/>
    <lineage>
        <taxon>Eukaryota</taxon>
        <taxon>Fungi</taxon>
        <taxon>Dikarya</taxon>
        <taxon>Basidiomycota</taxon>
        <taxon>Agaricomycotina</taxon>
        <taxon>Dacrymycetes</taxon>
        <taxon>Dacrymycetales</taxon>
        <taxon>Dacrymycetaceae</taxon>
        <taxon>Calocera</taxon>
    </lineage>
</organism>
<feature type="compositionally biased region" description="Polar residues" evidence="1">
    <location>
        <begin position="906"/>
        <end position="918"/>
    </location>
</feature>
<feature type="compositionally biased region" description="Basic and acidic residues" evidence="1">
    <location>
        <begin position="777"/>
        <end position="787"/>
    </location>
</feature>
<proteinExistence type="predicted"/>
<accession>A0A167R3V9</accession>
<feature type="compositionally biased region" description="Low complexity" evidence="1">
    <location>
        <begin position="66"/>
        <end position="114"/>
    </location>
</feature>
<feature type="compositionally biased region" description="Basic and acidic residues" evidence="1">
    <location>
        <begin position="802"/>
        <end position="814"/>
    </location>
</feature>
<dbReference type="STRING" id="1330018.A0A167R3V9"/>
<feature type="region of interest" description="Disordered" evidence="1">
    <location>
        <begin position="556"/>
        <end position="918"/>
    </location>
</feature>
<keyword evidence="2" id="KW-0812">Transmembrane</keyword>
<feature type="compositionally biased region" description="Polar residues" evidence="1">
    <location>
        <begin position="497"/>
        <end position="519"/>
    </location>
</feature>
<gene>
    <name evidence="3" type="ORF">CALVIDRAFT_595328</name>
</gene>
<feature type="transmembrane region" description="Helical" evidence="2">
    <location>
        <begin position="292"/>
        <end position="314"/>
    </location>
</feature>
<feature type="compositionally biased region" description="Pro residues" evidence="1">
    <location>
        <begin position="674"/>
        <end position="692"/>
    </location>
</feature>
<reference evidence="3 4" key="1">
    <citation type="journal article" date="2016" name="Mol. Biol. Evol.">
        <title>Comparative Genomics of Early-Diverging Mushroom-Forming Fungi Provides Insights into the Origins of Lignocellulose Decay Capabilities.</title>
        <authorList>
            <person name="Nagy L.G."/>
            <person name="Riley R."/>
            <person name="Tritt A."/>
            <person name="Adam C."/>
            <person name="Daum C."/>
            <person name="Floudas D."/>
            <person name="Sun H."/>
            <person name="Yadav J.S."/>
            <person name="Pangilinan J."/>
            <person name="Larsson K.H."/>
            <person name="Matsuura K."/>
            <person name="Barry K."/>
            <person name="Labutti K."/>
            <person name="Kuo R."/>
            <person name="Ohm R.A."/>
            <person name="Bhattacharya S.S."/>
            <person name="Shirouzu T."/>
            <person name="Yoshinaga Y."/>
            <person name="Martin F.M."/>
            <person name="Grigoriev I.V."/>
            <person name="Hibbett D.S."/>
        </authorList>
    </citation>
    <scope>NUCLEOTIDE SEQUENCE [LARGE SCALE GENOMIC DNA]</scope>
    <source>
        <strain evidence="3 4">TUFC12733</strain>
    </source>
</reference>
<keyword evidence="4" id="KW-1185">Reference proteome</keyword>
<feature type="region of interest" description="Disordered" evidence="1">
    <location>
        <begin position="490"/>
        <end position="528"/>
    </location>
</feature>
<name>A0A167R3V9_CALVF</name>
<sequence>MAAEPQKRQGASGTDQPLPDWMSYSAYTTASNGERGYTIVQLPQTYYGPSIPLGTDGVYTYGGLSSPAADAEAAPTDSASPSTSDANPFAVSSTPEEPLSSPTITTPTPETTDPGFLSTLSDASVRSTSLAEELTSAFSVLSQAEEASQSVESVFSQESSSASVFSTESTASTQSTASVQSVSSVSRTSAFVGRITSRRESRSSTRSVESTASVRSRESTSSTASAASLTSLASIASVASVSSISRVSQSSISRESVASTASAASASSISSSATSSPSAVAAASSGFPTSNIIALAIGLFFAVLLLLLLIVCFFRWRQRRNRGTAAQRRIPTDRSHSIHQSMFFAGGAGPSDGRVNVQGTVFDLWTPEQRAARDMAQQRRSVSSWAGRTLALITGTRGSRGSGSGGSGGSRGSRRTGSSRIGVARKVSRTAAEDGMLEEETPLVGHQSPPLSPPPFHSPPVGGTPLSHLREASPMLPDVPLFARARDSAARDSASSLTSSPLQSRNPSRATLPLSTLSRAESAGDGEHETAELLVAQRATRSPSPKMGRLSWLQRMGIIGGGGPSTSSQEGHAASTAEGDPGSESDSELAPPEMTEIRTEGGSSLKSWLEMGGMSSSFPQPPPIAQAREPGSLNGQPDGVRLSTISTNTVYHDALSDVPPSSSRPGTPPVATIPAPPAPSTPPRRRPVPPFLSHPRGIGSGSLLGSRTDLLDLPVPSPLRRAFNPGTGSPPSAWMRQQPYSPDLDDELPPPPASAWRNSRNSDEAMSPLELGNGFFGRDREEEERRPGSLKRFTFGYPMLVDEPKSPPRSRDKQLGSPRPLPPGAAPPSIRDSLVQFDTASSRGGAFSIRNPSLGPDTSYNTSTSMTSTPRSSVAGFGLPGLGLDDPAPMPASAFGKPKLRGGLPTNATGSDVDSSGR</sequence>
<evidence type="ECO:0000313" key="3">
    <source>
        <dbReference type="EMBL" id="KZP00535.1"/>
    </source>
</evidence>
<keyword evidence="2" id="KW-1133">Transmembrane helix</keyword>
<dbReference type="AlphaFoldDB" id="A0A167R3V9"/>
<feature type="region of interest" description="Disordered" evidence="1">
    <location>
        <begin position="394"/>
        <end position="471"/>
    </location>
</feature>
<feature type="compositionally biased region" description="Low complexity" evidence="1">
    <location>
        <begin position="204"/>
        <end position="219"/>
    </location>
</feature>
<keyword evidence="2" id="KW-0472">Membrane</keyword>
<dbReference type="OrthoDB" id="2563978at2759"/>
<feature type="region of interest" description="Disordered" evidence="1">
    <location>
        <begin position="193"/>
        <end position="219"/>
    </location>
</feature>
<evidence type="ECO:0000256" key="2">
    <source>
        <dbReference type="SAM" id="Phobius"/>
    </source>
</evidence>
<feature type="region of interest" description="Disordered" evidence="1">
    <location>
        <begin position="66"/>
        <end position="119"/>
    </location>
</feature>
<dbReference type="EMBL" id="KV417269">
    <property type="protein sequence ID" value="KZP00535.1"/>
    <property type="molecule type" value="Genomic_DNA"/>
</dbReference>